<feature type="region of interest" description="Disordered" evidence="2">
    <location>
        <begin position="310"/>
        <end position="363"/>
    </location>
</feature>
<feature type="region of interest" description="Disordered" evidence="2">
    <location>
        <begin position="273"/>
        <end position="296"/>
    </location>
</feature>
<feature type="region of interest" description="Disordered" evidence="2">
    <location>
        <begin position="401"/>
        <end position="450"/>
    </location>
</feature>
<evidence type="ECO:0000313" key="5">
    <source>
        <dbReference type="Proteomes" id="UP000660262"/>
    </source>
</evidence>
<keyword evidence="1" id="KW-0175">Coiled coil</keyword>
<organism evidence="4 5">
    <name type="scientific">Pycnococcus provasolii</name>
    <dbReference type="NCBI Taxonomy" id="41880"/>
    <lineage>
        <taxon>Eukaryota</taxon>
        <taxon>Viridiplantae</taxon>
        <taxon>Chlorophyta</taxon>
        <taxon>Pseudoscourfieldiophyceae</taxon>
        <taxon>Pseudoscourfieldiales</taxon>
        <taxon>Pycnococcaceae</taxon>
        <taxon>Pycnococcus</taxon>
    </lineage>
</organism>
<accession>A0A830HZ00</accession>
<proteinExistence type="predicted"/>
<feature type="compositionally biased region" description="Basic residues" evidence="2">
    <location>
        <begin position="144"/>
        <end position="153"/>
    </location>
</feature>
<feature type="compositionally biased region" description="Pro residues" evidence="2">
    <location>
        <begin position="196"/>
        <end position="214"/>
    </location>
</feature>
<dbReference type="PANTHER" id="PTHR44200:SF1">
    <property type="entry name" value="DNAJ HOMOLOG SUBFAMILY C MEMBER 7"/>
    <property type="match status" value="1"/>
</dbReference>
<evidence type="ECO:0000313" key="4">
    <source>
        <dbReference type="EMBL" id="GHP11060.1"/>
    </source>
</evidence>
<feature type="compositionally biased region" description="Low complexity" evidence="2">
    <location>
        <begin position="335"/>
        <end position="347"/>
    </location>
</feature>
<dbReference type="SMART" id="SM00271">
    <property type="entry name" value="DnaJ"/>
    <property type="match status" value="1"/>
</dbReference>
<dbReference type="InterPro" id="IPR011990">
    <property type="entry name" value="TPR-like_helical_dom_sf"/>
</dbReference>
<sequence length="1050" mass="112298">MKRNIIRGRWHASCSNLFSHLLSLPPALNSLFLVQVHVAMPAPSWDPSFVDVHVDVGVSFKHPPPRMDHPVTLQQHTQQQPSPSPSSLEAAYFGGGGGTLNHHDDAHTPAASLLFVPGTATTTKEQGSGGLGSASRAFTSPSGRKIHRRRRTQHNVVSPVKVASHTPTTAPASPPFVPPVMPAAFGPTTTTNATPPQSPPPQSPPPQSPPPPPHAWHTGVPKTHEGVEQWVERWTQKIFEDAEATPAPPSATADTTPQHQPTPFSARAWEQAAPLRAAAAAAATTTTTTTDASNDSPAIGVAADLFFQPNVSTTTPAPQATTSARRRHTAKSSSRRSASARRTATTSLREGENASPNGLRIGEVDLSPLMKEVEATNGTQPSAEPEQSPNTIRRGFRRALRPNARDDDTSPSPLSFTTTSPPRSARPSMSPFKTSSSNVEDAADKHRRGNEAYRAGDWRAAERLYSDALRSLGSDADGVERATAAIYLGNRAAARLMLSSPVEALGDCVRALALDDTAVRARMRLASCLQQLGAFVAAEAMLRPLLQSVQSDDEGAAWVRAEARQRAVAAGAADAAITRAEAILATCAKALASGVVEHESGDVLALGFAWMRKAAAAEEAARSGDDDAEEEEEVVQPPLTRDDLEARAIEADELLSSAASAAPAAERVLVAKVQAALLLRQHAEAAKLVATPNSGGVEYRTALRASPPVVIGRGATGVFDPMDAAREAIPKHVPSVWRSGFHAISAYLLGQLDECSVACSDPALERASRRCENCFFPALAEECARLQQGREQGNAAFRAQSHCVALKAYSECLEGSSKHSFPVPARVAARLLCNRAAVSHATGDRVGALRDAALAASLDKTYGKPWRRAAEIYKELRLPALRVEALERLLAIETLEEEALEEAAVELVDARREAEEAALPPRRAADLAASLGLTDGEHGADLLAVLGVGADATESEVRKAYHRLALRCHPDKAARNTAAVLRAVVWSRDADDAIAAAPQMALAICERGFRLIKTASEALSCKRVEYDSLRLELRRSSRRRRHHYSYYNFY</sequence>
<dbReference type="EMBL" id="BNJQ01000032">
    <property type="protein sequence ID" value="GHP11060.1"/>
    <property type="molecule type" value="Genomic_DNA"/>
</dbReference>
<dbReference type="SMART" id="SM00028">
    <property type="entry name" value="TPR"/>
    <property type="match status" value="4"/>
</dbReference>
<feature type="compositionally biased region" description="Low complexity" evidence="2">
    <location>
        <begin position="410"/>
        <end position="432"/>
    </location>
</feature>
<dbReference type="PRINTS" id="PR00625">
    <property type="entry name" value="JDOMAIN"/>
</dbReference>
<protein>
    <recommendedName>
        <fullName evidence="3">J domain-containing protein</fullName>
    </recommendedName>
</protein>
<dbReference type="Proteomes" id="UP000660262">
    <property type="component" value="Unassembled WGS sequence"/>
</dbReference>
<evidence type="ECO:0000256" key="2">
    <source>
        <dbReference type="SAM" id="MobiDB-lite"/>
    </source>
</evidence>
<feature type="compositionally biased region" description="Low complexity" evidence="2">
    <location>
        <begin position="162"/>
        <end position="171"/>
    </location>
</feature>
<dbReference type="Gene3D" id="1.10.287.110">
    <property type="entry name" value="DnaJ domain"/>
    <property type="match status" value="1"/>
</dbReference>
<feature type="region of interest" description="Disordered" evidence="2">
    <location>
        <begin position="121"/>
        <end position="220"/>
    </location>
</feature>
<dbReference type="SUPFAM" id="SSF48452">
    <property type="entry name" value="TPR-like"/>
    <property type="match status" value="2"/>
</dbReference>
<feature type="compositionally biased region" description="Low complexity" evidence="2">
    <location>
        <begin position="277"/>
        <end position="290"/>
    </location>
</feature>
<feature type="region of interest" description="Disordered" evidence="2">
    <location>
        <begin position="63"/>
        <end position="106"/>
    </location>
</feature>
<gene>
    <name evidence="4" type="ORF">PPROV_000979000</name>
</gene>
<feature type="domain" description="J" evidence="3">
    <location>
        <begin position="941"/>
        <end position="1030"/>
    </location>
</feature>
<dbReference type="AlphaFoldDB" id="A0A830HZ00"/>
<dbReference type="Gene3D" id="1.25.40.10">
    <property type="entry name" value="Tetratricopeptide repeat domain"/>
    <property type="match status" value="2"/>
</dbReference>
<feature type="compositionally biased region" description="Basic residues" evidence="2">
    <location>
        <begin position="324"/>
        <end position="334"/>
    </location>
</feature>
<dbReference type="OrthoDB" id="10250354at2759"/>
<reference evidence="4" key="1">
    <citation type="submission" date="2020-10" db="EMBL/GenBank/DDBJ databases">
        <title>Unveiling of a novel bifunctional photoreceptor, Dualchrome1, isolated from a cosmopolitan green alga.</title>
        <authorList>
            <person name="Suzuki S."/>
            <person name="Kawachi M."/>
        </authorList>
    </citation>
    <scope>NUCLEOTIDE SEQUENCE</scope>
    <source>
        <strain evidence="4">NIES 2893</strain>
    </source>
</reference>
<dbReference type="PROSITE" id="PS50076">
    <property type="entry name" value="DNAJ_2"/>
    <property type="match status" value="1"/>
</dbReference>
<evidence type="ECO:0000256" key="1">
    <source>
        <dbReference type="SAM" id="Coils"/>
    </source>
</evidence>
<feature type="compositionally biased region" description="Low complexity" evidence="2">
    <location>
        <begin position="70"/>
        <end position="88"/>
    </location>
</feature>
<feature type="coiled-coil region" evidence="1">
    <location>
        <begin position="883"/>
        <end position="917"/>
    </location>
</feature>
<name>A0A830HZ00_9CHLO</name>
<feature type="compositionally biased region" description="Low complexity" evidence="2">
    <location>
        <begin position="312"/>
        <end position="323"/>
    </location>
</feature>
<dbReference type="Pfam" id="PF00226">
    <property type="entry name" value="DnaJ"/>
    <property type="match status" value="1"/>
</dbReference>
<comment type="caution">
    <text evidence="4">The sequence shown here is derived from an EMBL/GenBank/DDBJ whole genome shotgun (WGS) entry which is preliminary data.</text>
</comment>
<dbReference type="SUPFAM" id="SSF46565">
    <property type="entry name" value="Chaperone J-domain"/>
    <property type="match status" value="1"/>
</dbReference>
<dbReference type="CDD" id="cd06257">
    <property type="entry name" value="DnaJ"/>
    <property type="match status" value="1"/>
</dbReference>
<dbReference type="InterPro" id="IPR001623">
    <property type="entry name" value="DnaJ_domain"/>
</dbReference>
<feature type="compositionally biased region" description="Pro residues" evidence="2">
    <location>
        <begin position="172"/>
        <end position="181"/>
    </location>
</feature>
<dbReference type="InterPro" id="IPR019734">
    <property type="entry name" value="TPR_rpt"/>
</dbReference>
<keyword evidence="5" id="KW-1185">Reference proteome</keyword>
<dbReference type="InterPro" id="IPR036869">
    <property type="entry name" value="J_dom_sf"/>
</dbReference>
<dbReference type="PANTHER" id="PTHR44200">
    <property type="entry name" value="DNAJ HOMOLOG SUBFAMILY C MEMBER 7"/>
    <property type="match status" value="1"/>
</dbReference>
<evidence type="ECO:0000259" key="3">
    <source>
        <dbReference type="PROSITE" id="PS50076"/>
    </source>
</evidence>
<dbReference type="InterPro" id="IPR052758">
    <property type="entry name" value="SRC_co-chaperone"/>
</dbReference>